<proteinExistence type="predicted"/>
<dbReference type="Proteomes" id="UP000694402">
    <property type="component" value="Unassembled WGS sequence"/>
</dbReference>
<keyword evidence="1" id="KW-0472">Membrane</keyword>
<reference evidence="2" key="1">
    <citation type="submission" date="2025-08" db="UniProtKB">
        <authorList>
            <consortium name="Ensembl"/>
        </authorList>
    </citation>
    <scope>IDENTIFICATION</scope>
</reference>
<evidence type="ECO:0000313" key="2">
    <source>
        <dbReference type="Ensembl" id="ENSOTSP00005088113.1"/>
    </source>
</evidence>
<evidence type="ECO:0000256" key="1">
    <source>
        <dbReference type="SAM" id="Phobius"/>
    </source>
</evidence>
<keyword evidence="1" id="KW-1133">Transmembrane helix</keyword>
<protein>
    <submittedName>
        <fullName evidence="2">Uncharacterized protein</fullName>
    </submittedName>
</protein>
<accession>A0A8C8MFF7</accession>
<sequence length="173" mass="19414">MNQLVNNFIRNYENGRAQEFFHGKSYLIHMLEGGLCNGEKCCVNSGYNKVTFGSGTKLIIDSREKHDPSYYSLKSSNTTACLATDFSAHNATAHLESFNKTEATRVKGDSYYSQVALGENCTEGGGSEKCEANWYFDTDAKINFLSLTILGLRILFLKTIVFNVLMTLRLWMS</sequence>
<dbReference type="GeneTree" id="ENSGT00940000171785"/>
<keyword evidence="1" id="KW-0812">Transmembrane</keyword>
<name>A0A8C8MFF7_ONCTS</name>
<reference evidence="2" key="2">
    <citation type="submission" date="2025-09" db="UniProtKB">
        <authorList>
            <consortium name="Ensembl"/>
        </authorList>
    </citation>
    <scope>IDENTIFICATION</scope>
</reference>
<keyword evidence="3" id="KW-1185">Reference proteome</keyword>
<evidence type="ECO:0000313" key="3">
    <source>
        <dbReference type="Proteomes" id="UP000694402"/>
    </source>
</evidence>
<feature type="transmembrane region" description="Helical" evidence="1">
    <location>
        <begin position="150"/>
        <end position="172"/>
    </location>
</feature>
<organism evidence="2 3">
    <name type="scientific">Oncorhynchus tshawytscha</name>
    <name type="common">Chinook salmon</name>
    <name type="synonym">Salmo tshawytscha</name>
    <dbReference type="NCBI Taxonomy" id="74940"/>
    <lineage>
        <taxon>Eukaryota</taxon>
        <taxon>Metazoa</taxon>
        <taxon>Chordata</taxon>
        <taxon>Craniata</taxon>
        <taxon>Vertebrata</taxon>
        <taxon>Euteleostomi</taxon>
        <taxon>Actinopterygii</taxon>
        <taxon>Neopterygii</taxon>
        <taxon>Teleostei</taxon>
        <taxon>Protacanthopterygii</taxon>
        <taxon>Salmoniformes</taxon>
        <taxon>Salmonidae</taxon>
        <taxon>Salmoninae</taxon>
        <taxon>Oncorhynchus</taxon>
    </lineage>
</organism>
<dbReference type="AlphaFoldDB" id="A0A8C8MFF7"/>
<dbReference type="Ensembl" id="ENSOTST00005095649.2">
    <property type="protein sequence ID" value="ENSOTSP00005088113.1"/>
    <property type="gene ID" value="ENSOTSG00005041535.2"/>
</dbReference>